<protein>
    <submittedName>
        <fullName evidence="1">Uncharacterized protein</fullName>
    </submittedName>
</protein>
<dbReference type="Proteomes" id="UP000823775">
    <property type="component" value="Unassembled WGS sequence"/>
</dbReference>
<dbReference type="EMBL" id="JACEIK010008687">
    <property type="protein sequence ID" value="MCE3051513.1"/>
    <property type="molecule type" value="Genomic_DNA"/>
</dbReference>
<organism evidence="1 2">
    <name type="scientific">Datura stramonium</name>
    <name type="common">Jimsonweed</name>
    <name type="synonym">Common thornapple</name>
    <dbReference type="NCBI Taxonomy" id="4076"/>
    <lineage>
        <taxon>Eukaryota</taxon>
        <taxon>Viridiplantae</taxon>
        <taxon>Streptophyta</taxon>
        <taxon>Embryophyta</taxon>
        <taxon>Tracheophyta</taxon>
        <taxon>Spermatophyta</taxon>
        <taxon>Magnoliopsida</taxon>
        <taxon>eudicotyledons</taxon>
        <taxon>Gunneridae</taxon>
        <taxon>Pentapetalae</taxon>
        <taxon>asterids</taxon>
        <taxon>lamiids</taxon>
        <taxon>Solanales</taxon>
        <taxon>Solanaceae</taxon>
        <taxon>Solanoideae</taxon>
        <taxon>Datureae</taxon>
        <taxon>Datura</taxon>
    </lineage>
</organism>
<comment type="caution">
    <text evidence="1">The sequence shown here is derived from an EMBL/GenBank/DDBJ whole genome shotgun (WGS) entry which is preliminary data.</text>
</comment>
<gene>
    <name evidence="1" type="ORF">HAX54_050038</name>
</gene>
<sequence>EPGTSEDLFYESPLVVESLDCTNVPLVSSVGCSRFLINLSCGLGSSRESSNRRRTSECSLAPAKRRCKCRSQAGQSDEACEAITSRGWAPAKCSCRA</sequence>
<accession>A0ABS8WPX0</accession>
<reference evidence="1 2" key="1">
    <citation type="journal article" date="2021" name="BMC Genomics">
        <title>Datura genome reveals duplications of psychoactive alkaloid biosynthetic genes and high mutation rate following tissue culture.</title>
        <authorList>
            <person name="Rajewski A."/>
            <person name="Carter-House D."/>
            <person name="Stajich J."/>
            <person name="Litt A."/>
        </authorList>
    </citation>
    <scope>NUCLEOTIDE SEQUENCE [LARGE SCALE GENOMIC DNA]</scope>
    <source>
        <strain evidence="1">AR-01</strain>
    </source>
</reference>
<feature type="non-terminal residue" evidence="1">
    <location>
        <position position="97"/>
    </location>
</feature>
<name>A0ABS8WPX0_DATST</name>
<proteinExistence type="predicted"/>
<feature type="non-terminal residue" evidence="1">
    <location>
        <position position="1"/>
    </location>
</feature>
<keyword evidence="2" id="KW-1185">Reference proteome</keyword>
<evidence type="ECO:0000313" key="2">
    <source>
        <dbReference type="Proteomes" id="UP000823775"/>
    </source>
</evidence>
<evidence type="ECO:0000313" key="1">
    <source>
        <dbReference type="EMBL" id="MCE3051513.1"/>
    </source>
</evidence>